<dbReference type="GO" id="GO:0006298">
    <property type="term" value="P:mismatch repair"/>
    <property type="evidence" value="ECO:0007669"/>
    <property type="project" value="InterPro"/>
</dbReference>
<evidence type="ECO:0000256" key="1">
    <source>
        <dbReference type="ARBA" id="ARBA00022741"/>
    </source>
</evidence>
<proteinExistence type="predicted"/>
<evidence type="ECO:0000256" key="2">
    <source>
        <dbReference type="ARBA" id="ARBA00022840"/>
    </source>
</evidence>
<reference evidence="6" key="1">
    <citation type="submission" date="2016-10" db="EMBL/GenBank/DDBJ databases">
        <authorList>
            <person name="Varghese N."/>
            <person name="Submissions S."/>
        </authorList>
    </citation>
    <scope>NUCLEOTIDE SEQUENCE [LARGE SCALE GENOMIC DNA]</scope>
    <source>
        <strain evidence="6">B4,CECT 8067,JCM 17497</strain>
    </source>
</reference>
<dbReference type="EMBL" id="FNFE01000001">
    <property type="protein sequence ID" value="SDJ52314.1"/>
    <property type="molecule type" value="Genomic_DNA"/>
</dbReference>
<dbReference type="GO" id="GO:0005524">
    <property type="term" value="F:ATP binding"/>
    <property type="evidence" value="ECO:0007669"/>
    <property type="project" value="UniProtKB-KW"/>
</dbReference>
<protein>
    <submittedName>
        <fullName evidence="5">MutS domain V</fullName>
    </submittedName>
</protein>
<keyword evidence="1" id="KW-0547">Nucleotide-binding</keyword>
<dbReference type="Pfam" id="PF00488">
    <property type="entry name" value="MutS_V"/>
    <property type="match status" value="1"/>
</dbReference>
<dbReference type="STRING" id="1095776.SAMN04515672_0858"/>
<dbReference type="PANTHER" id="PTHR11361">
    <property type="entry name" value="DNA MISMATCH REPAIR PROTEIN MUTS FAMILY MEMBER"/>
    <property type="match status" value="1"/>
</dbReference>
<dbReference type="SMART" id="SM00534">
    <property type="entry name" value="MUTSac"/>
    <property type="match status" value="1"/>
</dbReference>
<dbReference type="Gene3D" id="3.40.50.300">
    <property type="entry name" value="P-loop containing nucleotide triphosphate hydrolases"/>
    <property type="match status" value="1"/>
</dbReference>
<keyword evidence="6" id="KW-1185">Reference proteome</keyword>
<dbReference type="PANTHER" id="PTHR11361:SF125">
    <property type="entry name" value="DNA-BINDING PROTEIN MUTS2"/>
    <property type="match status" value="1"/>
</dbReference>
<keyword evidence="3" id="KW-0238">DNA-binding</keyword>
<evidence type="ECO:0000313" key="6">
    <source>
        <dbReference type="Proteomes" id="UP000198882"/>
    </source>
</evidence>
<dbReference type="InterPro" id="IPR027417">
    <property type="entry name" value="P-loop_NTPase"/>
</dbReference>
<evidence type="ECO:0000313" key="5">
    <source>
        <dbReference type="EMBL" id="SDJ52314.1"/>
    </source>
</evidence>
<dbReference type="InterPro" id="IPR045076">
    <property type="entry name" value="MutS"/>
</dbReference>
<organism evidence="5 6">
    <name type="scientific">Natronorubrum texcoconense</name>
    <dbReference type="NCBI Taxonomy" id="1095776"/>
    <lineage>
        <taxon>Archaea</taxon>
        <taxon>Methanobacteriati</taxon>
        <taxon>Methanobacteriota</taxon>
        <taxon>Stenosarchaea group</taxon>
        <taxon>Halobacteria</taxon>
        <taxon>Halobacteriales</taxon>
        <taxon>Natrialbaceae</taxon>
        <taxon>Natronorubrum</taxon>
    </lineage>
</organism>
<dbReference type="GO" id="GO:0030983">
    <property type="term" value="F:mismatched DNA binding"/>
    <property type="evidence" value="ECO:0007669"/>
    <property type="project" value="InterPro"/>
</dbReference>
<dbReference type="Proteomes" id="UP000198882">
    <property type="component" value="Unassembled WGS sequence"/>
</dbReference>
<feature type="domain" description="DNA mismatch repair proteins mutS family" evidence="4">
    <location>
        <begin position="388"/>
        <end position="564"/>
    </location>
</feature>
<dbReference type="SUPFAM" id="SSF52540">
    <property type="entry name" value="P-loop containing nucleoside triphosphate hydrolases"/>
    <property type="match status" value="1"/>
</dbReference>
<dbReference type="RefSeq" id="WP_090303923.1">
    <property type="nucleotide sequence ID" value="NZ_FNFE01000001.1"/>
</dbReference>
<evidence type="ECO:0000256" key="3">
    <source>
        <dbReference type="ARBA" id="ARBA00023125"/>
    </source>
</evidence>
<name>A0A1G8UFC7_9EURY</name>
<sequence>MRLEEYWGVGPKTRATLVEELGNERAIRAIESGDVRALSDAGLARGRATRILRRATGGDGMEVLATSDARSAYKELLDLAVDHAVTRRAADRIRVLTPLTSRDAMEDRLDDVLAARDAWAALSESDREAVLEAYTNYDERDESEHAAVEAALALLEAGVDSGPFETIADLEPDRLAEAAGALAALDGDRGRVRAGADDELDRLRGALGTIEDMDANALELIDELRADGVRDVGQFRESFEDHLLSETEVTIDQVREAMPTDATDATDFVGATLRTLRTDLTAAIDEREETVASDLEETLEETRDATDQAVSAVDDIALHLSLARFALAYDCTRPSFIDGQDAAVSVVNARNLTLAAADEEGVQPVTYALGEHGVTEVPASVNAVPGQQRVSVLTGANSGGKTTLLETLCQVVLLATMGLPVPADRAEVTPVDSLVFHRRHASFNAGVLESTLRSIVPPLSAGGRTLMLVDEFEAITEPGSAADLLHGLVTLSVERDALGVFVTHLADDLEPLPPEARVDGIFAEGLNPDLELLVDYQPRFDTVGRSTPEFIVSRLVANADNRGERAGFETLAEAVGNDVVQRTLADARWSEID</sequence>
<gene>
    <name evidence="5" type="ORF">SAMN04515672_0858</name>
</gene>
<dbReference type="AlphaFoldDB" id="A0A1G8UFC7"/>
<keyword evidence="2" id="KW-0067">ATP-binding</keyword>
<dbReference type="GO" id="GO:0140664">
    <property type="term" value="F:ATP-dependent DNA damage sensor activity"/>
    <property type="evidence" value="ECO:0007669"/>
    <property type="project" value="InterPro"/>
</dbReference>
<dbReference type="OrthoDB" id="25832at2157"/>
<evidence type="ECO:0000259" key="4">
    <source>
        <dbReference type="SMART" id="SM00534"/>
    </source>
</evidence>
<dbReference type="InterPro" id="IPR000432">
    <property type="entry name" value="DNA_mismatch_repair_MutS_C"/>
</dbReference>
<accession>A0A1G8UFC7</accession>